<evidence type="ECO:0000259" key="2">
    <source>
        <dbReference type="Pfam" id="PF10419"/>
    </source>
</evidence>
<feature type="compositionally biased region" description="Basic residues" evidence="1">
    <location>
        <begin position="457"/>
        <end position="468"/>
    </location>
</feature>
<feature type="compositionally biased region" description="Basic residues" evidence="1">
    <location>
        <begin position="309"/>
        <end position="319"/>
    </location>
</feature>
<accession>A0A316UKL5</accession>
<protein>
    <recommendedName>
        <fullName evidence="2">Transcription factor TFIIIC triple barrel domain-containing protein</fullName>
    </recommendedName>
</protein>
<dbReference type="Gene3D" id="2.60.40.4370">
    <property type="match status" value="1"/>
</dbReference>
<feature type="compositionally biased region" description="Basic and acidic residues" evidence="1">
    <location>
        <begin position="394"/>
        <end position="417"/>
    </location>
</feature>
<feature type="compositionally biased region" description="Acidic residues" evidence="1">
    <location>
        <begin position="488"/>
        <end position="508"/>
    </location>
</feature>
<sequence>MVRVRDPARLFSGQPPLLDGRYKRVEAFHPSKPGGRQRTSNEDDDEDDDDDDDEEQDNDRGADGINKRTNPSSQGQDEEGGSSSSSDEWEYEDLPPQLVLMDLSVPTSSSSSANANTTLASTEQSRKILSSSSRAAWSVASLHTARPLLKVGNINFLGEWQELVGTGLVLEDTRDATRRFPFQRHPQPLRPEVGGSMTQQVVRFRQAVNVEAREREREQRVGRTKAMIQAELRAAEQAAAANSAEVAGATRQVRFADQEMESEEGGGPVNATAATGAQGGGESHVDVDDTADTTTDPAQQGATATRGTGRGRGRPRGRPAKTIAQRVQSAIEKSLRVTQDPGEDNDQRTPAASAAPAGASASAGPSGSATAPIAATDNTNTAARAPSRKVIKMLKREAEYREKRQKEREQQAREKPAGHGLQDDDIDPDQESQDDLFALGEMCPDAGVQKMEQDIRARKRELRRRKAGLRPGTNTSTEDARQAVAQDEAAEGDYGDENEDWEDEEDDEPRTPKRKPGRPKGSKNKPKPADRLPIDDDARQQSAGTAAGDEAPAGVEGMSSAQGGEGDGADAGQTGQEGEPRSEDMDTS</sequence>
<dbReference type="InterPro" id="IPR017956">
    <property type="entry name" value="AT_hook_DNA-bd_motif"/>
</dbReference>
<feature type="region of interest" description="Disordered" evidence="1">
    <location>
        <begin position="1"/>
        <end position="90"/>
    </location>
</feature>
<dbReference type="RefSeq" id="XP_025360391.1">
    <property type="nucleotide sequence ID" value="XM_025506761.1"/>
</dbReference>
<dbReference type="OrthoDB" id="1877767at2759"/>
<dbReference type="EMBL" id="KZ819674">
    <property type="protein sequence ID" value="PWN25779.1"/>
    <property type="molecule type" value="Genomic_DNA"/>
</dbReference>
<feature type="compositionally biased region" description="Acidic residues" evidence="1">
    <location>
        <begin position="423"/>
        <end position="434"/>
    </location>
</feature>
<name>A0A316UKL5_9BASI</name>
<dbReference type="InterPro" id="IPR019481">
    <property type="entry name" value="TFIIIC_triple_barrel"/>
</dbReference>
<dbReference type="STRING" id="1569628.A0A316UKL5"/>
<dbReference type="GeneID" id="37028584"/>
<dbReference type="AlphaFoldDB" id="A0A316UKL5"/>
<feature type="domain" description="Transcription factor TFIIIC triple barrel" evidence="2">
    <location>
        <begin position="98"/>
        <end position="229"/>
    </location>
</feature>
<dbReference type="GO" id="GO:0003677">
    <property type="term" value="F:DNA binding"/>
    <property type="evidence" value="ECO:0007669"/>
    <property type="project" value="InterPro"/>
</dbReference>
<gene>
    <name evidence="3" type="ORF">BDZ90DRAFT_233787</name>
</gene>
<feature type="compositionally biased region" description="Basic and acidic residues" evidence="1">
    <location>
        <begin position="527"/>
        <end position="539"/>
    </location>
</feature>
<dbReference type="SMART" id="SM00384">
    <property type="entry name" value="AT_hook"/>
    <property type="match status" value="2"/>
</dbReference>
<feature type="region of interest" description="Disordered" evidence="1">
    <location>
        <begin position="258"/>
        <end position="588"/>
    </location>
</feature>
<feature type="compositionally biased region" description="Low complexity" evidence="1">
    <location>
        <begin position="349"/>
        <end position="385"/>
    </location>
</feature>
<feature type="compositionally biased region" description="Acidic residues" evidence="1">
    <location>
        <begin position="42"/>
        <end position="57"/>
    </location>
</feature>
<proteinExistence type="predicted"/>
<feature type="compositionally biased region" description="Low complexity" evidence="1">
    <location>
        <begin position="292"/>
        <end position="307"/>
    </location>
</feature>
<keyword evidence="4" id="KW-1185">Reference proteome</keyword>
<evidence type="ECO:0000313" key="3">
    <source>
        <dbReference type="EMBL" id="PWN25779.1"/>
    </source>
</evidence>
<evidence type="ECO:0000313" key="4">
    <source>
        <dbReference type="Proteomes" id="UP000245884"/>
    </source>
</evidence>
<feature type="compositionally biased region" description="Basic residues" evidence="1">
    <location>
        <begin position="512"/>
        <end position="526"/>
    </location>
</feature>
<dbReference type="Proteomes" id="UP000245884">
    <property type="component" value="Unassembled WGS sequence"/>
</dbReference>
<feature type="compositionally biased region" description="Basic and acidic residues" evidence="1">
    <location>
        <begin position="20"/>
        <end position="29"/>
    </location>
</feature>
<organism evidence="3 4">
    <name type="scientific">Jaminaea rosea</name>
    <dbReference type="NCBI Taxonomy" id="1569628"/>
    <lineage>
        <taxon>Eukaryota</taxon>
        <taxon>Fungi</taxon>
        <taxon>Dikarya</taxon>
        <taxon>Basidiomycota</taxon>
        <taxon>Ustilaginomycotina</taxon>
        <taxon>Exobasidiomycetes</taxon>
        <taxon>Microstromatales</taxon>
        <taxon>Microstromatales incertae sedis</taxon>
        <taxon>Jaminaea</taxon>
    </lineage>
</organism>
<evidence type="ECO:0000256" key="1">
    <source>
        <dbReference type="SAM" id="MobiDB-lite"/>
    </source>
</evidence>
<dbReference type="Pfam" id="PF10419">
    <property type="entry name" value="TFIIIC_sub6"/>
    <property type="match status" value="1"/>
</dbReference>
<feature type="compositionally biased region" description="Basic and acidic residues" evidence="1">
    <location>
        <begin position="578"/>
        <end position="588"/>
    </location>
</feature>
<reference evidence="3 4" key="1">
    <citation type="journal article" date="2018" name="Mol. Biol. Evol.">
        <title>Broad Genomic Sampling Reveals a Smut Pathogenic Ancestry of the Fungal Clade Ustilaginomycotina.</title>
        <authorList>
            <person name="Kijpornyongpan T."/>
            <person name="Mondo S.J."/>
            <person name="Barry K."/>
            <person name="Sandor L."/>
            <person name="Lee J."/>
            <person name="Lipzen A."/>
            <person name="Pangilinan J."/>
            <person name="LaButti K."/>
            <person name="Hainaut M."/>
            <person name="Henrissat B."/>
            <person name="Grigoriev I.V."/>
            <person name="Spatafora J.W."/>
            <person name="Aime M.C."/>
        </authorList>
    </citation>
    <scope>NUCLEOTIDE SEQUENCE [LARGE SCALE GENOMIC DNA]</scope>
    <source>
        <strain evidence="3 4">MCA 5214</strain>
    </source>
</reference>